<evidence type="ECO:0000256" key="1">
    <source>
        <dbReference type="ARBA" id="ARBA00011353"/>
    </source>
</evidence>
<dbReference type="Gene3D" id="2.40.50.40">
    <property type="match status" value="1"/>
</dbReference>
<dbReference type="RefSeq" id="XP_033459917.1">
    <property type="nucleotide sequence ID" value="XM_033606807.1"/>
</dbReference>
<evidence type="ECO:0000313" key="3">
    <source>
        <dbReference type="Proteomes" id="UP000504637"/>
    </source>
</evidence>
<gene>
    <name evidence="4" type="ORF">K489DRAFT_394553</name>
</gene>
<keyword evidence="3" id="KW-1185">Reference proteome</keyword>
<evidence type="ECO:0000256" key="2">
    <source>
        <dbReference type="SAM" id="MobiDB-lite"/>
    </source>
</evidence>
<feature type="region of interest" description="Disordered" evidence="2">
    <location>
        <begin position="1"/>
        <end position="40"/>
    </location>
</feature>
<evidence type="ECO:0000313" key="4">
    <source>
        <dbReference type="RefSeq" id="XP_033459917.1"/>
    </source>
</evidence>
<evidence type="ECO:0008006" key="5">
    <source>
        <dbReference type="Google" id="ProtNLM"/>
    </source>
</evidence>
<feature type="region of interest" description="Disordered" evidence="2">
    <location>
        <begin position="62"/>
        <end position="108"/>
    </location>
</feature>
<dbReference type="AlphaFoldDB" id="A0A6J3M4C1"/>
<sequence length="120" mass="13946">MAAKRKRGIAQSVTSTSARKRTRVQKNDLSSPTPHDQIEGEPVYRARSIIDENKTYYKIDWEDDPITGERYDPTWEPKANANQALRDDWHQQKKSKRKRDSNSPEGTCFVYSADSQFLQK</sequence>
<name>A0A6J3M4C1_9PEZI</name>
<dbReference type="SUPFAM" id="SSF54160">
    <property type="entry name" value="Chromo domain-like"/>
    <property type="match status" value="1"/>
</dbReference>
<dbReference type="GeneID" id="54364607"/>
<reference evidence="4" key="3">
    <citation type="submission" date="2025-08" db="UniProtKB">
        <authorList>
            <consortium name="RefSeq"/>
        </authorList>
    </citation>
    <scope>IDENTIFICATION</scope>
    <source>
        <strain evidence="4">CBS 342.82</strain>
    </source>
</reference>
<proteinExistence type="predicted"/>
<dbReference type="OrthoDB" id="3647690at2759"/>
<organism evidence="4">
    <name type="scientific">Dissoconium aciculare CBS 342.82</name>
    <dbReference type="NCBI Taxonomy" id="1314786"/>
    <lineage>
        <taxon>Eukaryota</taxon>
        <taxon>Fungi</taxon>
        <taxon>Dikarya</taxon>
        <taxon>Ascomycota</taxon>
        <taxon>Pezizomycotina</taxon>
        <taxon>Dothideomycetes</taxon>
        <taxon>Dothideomycetidae</taxon>
        <taxon>Mycosphaerellales</taxon>
        <taxon>Dissoconiaceae</taxon>
        <taxon>Dissoconium</taxon>
    </lineage>
</organism>
<reference evidence="4" key="1">
    <citation type="submission" date="2020-01" db="EMBL/GenBank/DDBJ databases">
        <authorList>
            <consortium name="DOE Joint Genome Institute"/>
            <person name="Haridas S."/>
            <person name="Albert R."/>
            <person name="Binder M."/>
            <person name="Bloem J."/>
            <person name="Labutti K."/>
            <person name="Salamov A."/>
            <person name="Andreopoulos B."/>
            <person name="Baker S.E."/>
            <person name="Barry K."/>
            <person name="Bills G."/>
            <person name="Bluhm B.H."/>
            <person name="Cannon C."/>
            <person name="Castanera R."/>
            <person name="Culley D.E."/>
            <person name="Daum C."/>
            <person name="Ezra D."/>
            <person name="Gonzalez J.B."/>
            <person name="Henrissat B."/>
            <person name="Kuo A."/>
            <person name="Liang C."/>
            <person name="Lipzen A."/>
            <person name="Lutzoni F."/>
            <person name="Magnuson J."/>
            <person name="Mondo S."/>
            <person name="Nolan M."/>
            <person name="Ohm R."/>
            <person name="Pangilinan J."/>
            <person name="Park H.-J."/>
            <person name="Ramirez L."/>
            <person name="Alfaro M."/>
            <person name="Sun H."/>
            <person name="Tritt A."/>
            <person name="Yoshinaga Y."/>
            <person name="Zwiers L.-H."/>
            <person name="Turgeon B.G."/>
            <person name="Goodwin S.B."/>
            <person name="Spatafora J.W."/>
            <person name="Crous P.W."/>
            <person name="Grigoriev I.V."/>
        </authorList>
    </citation>
    <scope>NUCLEOTIDE SEQUENCE</scope>
    <source>
        <strain evidence="4">CBS 342.82</strain>
    </source>
</reference>
<reference evidence="4" key="2">
    <citation type="submission" date="2020-04" db="EMBL/GenBank/DDBJ databases">
        <authorList>
            <consortium name="NCBI Genome Project"/>
        </authorList>
    </citation>
    <scope>NUCLEOTIDE SEQUENCE</scope>
    <source>
        <strain evidence="4">CBS 342.82</strain>
    </source>
</reference>
<dbReference type="InterPro" id="IPR016197">
    <property type="entry name" value="Chromo-like_dom_sf"/>
</dbReference>
<protein>
    <recommendedName>
        <fullName evidence="5">Chromo domain-containing protein</fullName>
    </recommendedName>
</protein>
<dbReference type="Proteomes" id="UP000504637">
    <property type="component" value="Unplaced"/>
</dbReference>
<comment type="subunit">
    <text evidence="1">Component of the NuA4 histone acetyltransferase complex.</text>
</comment>
<accession>A0A6J3M4C1</accession>